<sequence>MDHSDLSIKKHINKPLVEKKRRERINSFLEELKALVLTALNKDVTDFAKMEKADILEMAVNHIKKTKPQIEKYGLYGTALAKKRHRQGYIACLNDTLRYLADSGSARPEVSHQVAVHLSSAFPKFEFAGLPEEENILPAKLQLAEEVEHAAARAYFEPQKSQTLENLGRRPTGGSSYCHSSKMKCEPHSTSLTLNSEPDLQPLDCTAESLNCTLQNGSLPYLLENQTFASQEEPHMWQPWKF</sequence>
<feature type="domain" description="BHLH" evidence="5">
    <location>
        <begin position="9"/>
        <end position="66"/>
    </location>
</feature>
<comment type="subcellular location">
    <subcellularLocation>
        <location evidence="1">Nucleus</location>
    </subcellularLocation>
</comment>
<proteinExistence type="evidence at transcript level"/>
<protein>
    <submittedName>
        <fullName evidence="6">Hairy enhancer of split 9</fullName>
    </submittedName>
</protein>
<evidence type="ECO:0000259" key="5">
    <source>
        <dbReference type="PROSITE" id="PS50888"/>
    </source>
</evidence>
<dbReference type="EMBL" id="KC999047">
    <property type="protein sequence ID" value="AGS55443.1"/>
    <property type="molecule type" value="mRNA"/>
</dbReference>
<dbReference type="SMART" id="SM00353">
    <property type="entry name" value="HLH"/>
    <property type="match status" value="1"/>
</dbReference>
<dbReference type="CDD" id="cd11410">
    <property type="entry name" value="bHLH_O_HES"/>
    <property type="match status" value="1"/>
</dbReference>
<dbReference type="InterPro" id="IPR036638">
    <property type="entry name" value="HLH_DNA-bd_sf"/>
</dbReference>
<keyword evidence="3" id="KW-0804">Transcription</keyword>
<dbReference type="InterPro" id="IPR050370">
    <property type="entry name" value="HES_HEY"/>
</dbReference>
<reference evidence="6" key="1">
    <citation type="submission" date="2013-05" db="EMBL/GenBank/DDBJ databases">
        <title>Evolution of a prolific family: the HES/Hey genes of the annelid Platynereis.</title>
        <authorList>
            <person name="Balavoine G."/>
            <person name="Gazave E."/>
        </authorList>
    </citation>
    <scope>NUCLEOTIDE SEQUENCE</scope>
</reference>
<dbReference type="PROSITE" id="PS50888">
    <property type="entry name" value="BHLH"/>
    <property type="match status" value="1"/>
</dbReference>
<evidence type="ECO:0000256" key="4">
    <source>
        <dbReference type="ARBA" id="ARBA00023242"/>
    </source>
</evidence>
<dbReference type="Gene3D" id="4.10.280.10">
    <property type="entry name" value="Helix-loop-helix DNA-binding domain"/>
    <property type="match status" value="1"/>
</dbReference>
<dbReference type="SUPFAM" id="SSF47459">
    <property type="entry name" value="HLH, helix-loop-helix DNA-binding domain"/>
    <property type="match status" value="1"/>
</dbReference>
<keyword evidence="4" id="KW-0539">Nucleus</keyword>
<evidence type="ECO:0000256" key="1">
    <source>
        <dbReference type="ARBA" id="ARBA00004123"/>
    </source>
</evidence>
<gene>
    <name evidence="6" type="primary">Hes9</name>
</gene>
<dbReference type="GO" id="GO:0005634">
    <property type="term" value="C:nucleus"/>
    <property type="evidence" value="ECO:0007669"/>
    <property type="project" value="UniProtKB-SubCell"/>
</dbReference>
<dbReference type="SUPFAM" id="SSF158457">
    <property type="entry name" value="Orange domain-like"/>
    <property type="match status" value="1"/>
</dbReference>
<keyword evidence="2" id="KW-0805">Transcription regulation</keyword>
<name>S5UFB0_PLADU</name>
<dbReference type="AlphaFoldDB" id="S5UFB0"/>
<evidence type="ECO:0000256" key="2">
    <source>
        <dbReference type="ARBA" id="ARBA00023015"/>
    </source>
</evidence>
<evidence type="ECO:0000313" key="6">
    <source>
        <dbReference type="EMBL" id="AGS55443.1"/>
    </source>
</evidence>
<dbReference type="PANTHER" id="PTHR10985">
    <property type="entry name" value="BASIC HELIX-LOOP-HELIX TRANSCRIPTION FACTOR, HES-RELATED"/>
    <property type="match status" value="1"/>
</dbReference>
<dbReference type="GO" id="GO:0046983">
    <property type="term" value="F:protein dimerization activity"/>
    <property type="evidence" value="ECO:0007669"/>
    <property type="project" value="InterPro"/>
</dbReference>
<organism evidence="6">
    <name type="scientific">Platynereis dumerilii</name>
    <name type="common">Dumeril's clam worm</name>
    <dbReference type="NCBI Taxonomy" id="6359"/>
    <lineage>
        <taxon>Eukaryota</taxon>
        <taxon>Metazoa</taxon>
        <taxon>Spiralia</taxon>
        <taxon>Lophotrochozoa</taxon>
        <taxon>Annelida</taxon>
        <taxon>Polychaeta</taxon>
        <taxon>Errantia</taxon>
        <taxon>Phyllodocida</taxon>
        <taxon>Nereididae</taxon>
        <taxon>Platynereis</taxon>
    </lineage>
</organism>
<accession>S5UFB0</accession>
<dbReference type="Pfam" id="PF00010">
    <property type="entry name" value="HLH"/>
    <property type="match status" value="1"/>
</dbReference>
<evidence type="ECO:0000256" key="3">
    <source>
        <dbReference type="ARBA" id="ARBA00023163"/>
    </source>
</evidence>
<dbReference type="InterPro" id="IPR011598">
    <property type="entry name" value="bHLH_dom"/>
</dbReference>